<dbReference type="Proteomes" id="UP000002051">
    <property type="component" value="Unassembled WGS sequence"/>
</dbReference>
<accession>A0A072VHS4</accession>
<dbReference type="Pfam" id="PF07127">
    <property type="entry name" value="Nodulin_late"/>
    <property type="match status" value="1"/>
</dbReference>
<evidence type="ECO:0000259" key="2">
    <source>
        <dbReference type="Pfam" id="PF07127"/>
    </source>
</evidence>
<reference evidence="3 6" key="2">
    <citation type="journal article" date="2014" name="BMC Genomics">
        <title>An improved genome release (version Mt4.0) for the model legume Medicago truncatula.</title>
        <authorList>
            <person name="Tang H."/>
            <person name="Krishnakumar V."/>
            <person name="Bidwell S."/>
            <person name="Rosen B."/>
            <person name="Chan A."/>
            <person name="Zhou S."/>
            <person name="Gentzbittel L."/>
            <person name="Childs K.L."/>
            <person name="Yandell M."/>
            <person name="Gundlach H."/>
            <person name="Mayer K.F."/>
            <person name="Schwartz D.C."/>
            <person name="Town C.D."/>
        </authorList>
    </citation>
    <scope>GENOME REANNOTATION</scope>
    <source>
        <strain evidence="3">A17</strain>
        <strain evidence="5 6">cv. Jemalong A17</strain>
    </source>
</reference>
<keyword evidence="6" id="KW-1185">Reference proteome</keyword>
<reference evidence="5" key="3">
    <citation type="submission" date="2015-04" db="UniProtKB">
        <authorList>
            <consortium name="EnsemblPlants"/>
        </authorList>
    </citation>
    <scope>IDENTIFICATION</scope>
    <source>
        <strain evidence="5">cv. Jemalong A17</strain>
    </source>
</reference>
<organism evidence="3 6">
    <name type="scientific">Medicago truncatula</name>
    <name type="common">Barrel medic</name>
    <name type="synonym">Medicago tribuloides</name>
    <dbReference type="NCBI Taxonomy" id="3880"/>
    <lineage>
        <taxon>Eukaryota</taxon>
        <taxon>Viridiplantae</taxon>
        <taxon>Streptophyta</taxon>
        <taxon>Embryophyta</taxon>
        <taxon>Tracheophyta</taxon>
        <taxon>Spermatophyta</taxon>
        <taxon>Magnoliopsida</taxon>
        <taxon>eudicotyledons</taxon>
        <taxon>Gunneridae</taxon>
        <taxon>Pentapetalae</taxon>
        <taxon>rosids</taxon>
        <taxon>fabids</taxon>
        <taxon>Fabales</taxon>
        <taxon>Fabaceae</taxon>
        <taxon>Papilionoideae</taxon>
        <taxon>50 kb inversion clade</taxon>
        <taxon>NPAAA clade</taxon>
        <taxon>Hologalegina</taxon>
        <taxon>IRL clade</taxon>
        <taxon>Trifolieae</taxon>
        <taxon>Medicago</taxon>
    </lineage>
</organism>
<dbReference type="Gramene" id="rna2361">
    <property type="protein sequence ID" value="RHN78716.1"/>
    <property type="gene ID" value="gene2361"/>
</dbReference>
<dbReference type="InterPro" id="IPR009810">
    <property type="entry name" value="Nodulin_late_dom"/>
</dbReference>
<protein>
    <submittedName>
        <fullName evidence="3">Nodule Cysteine-Rich (NCR) secreted peptide</fullName>
    </submittedName>
    <submittedName>
        <fullName evidence="4">Putative Late nodulin</fullName>
    </submittedName>
</protein>
<keyword evidence="1" id="KW-0472">Membrane</keyword>
<keyword evidence="1" id="KW-0812">Transmembrane</keyword>
<sequence>MSEIVKFIYLMIIFLSLFIVAMNANAFSICQNNSDCKDQEICLPPKKHWCNKIVPVMIEETMVGNCECI</sequence>
<reference evidence="4" key="4">
    <citation type="journal article" date="2018" name="Nat. Plants">
        <title>Whole-genome landscape of Medicago truncatula symbiotic genes.</title>
        <authorList>
            <person name="Pecrix Y."/>
            <person name="Gamas P."/>
            <person name="Carrere S."/>
        </authorList>
    </citation>
    <scope>NUCLEOTIDE SEQUENCE</scope>
    <source>
        <tissue evidence="4">Leaves</tissue>
    </source>
</reference>
<evidence type="ECO:0000313" key="3">
    <source>
        <dbReference type="EMBL" id="KEH41171.1"/>
    </source>
</evidence>
<feature type="transmembrane region" description="Helical" evidence="1">
    <location>
        <begin position="7"/>
        <end position="27"/>
    </location>
</feature>
<dbReference type="EMBL" id="CM001217">
    <property type="protein sequence ID" value="KEH41171.1"/>
    <property type="molecule type" value="Genomic_DNA"/>
</dbReference>
<keyword evidence="1" id="KW-1133">Transmembrane helix</keyword>
<dbReference type="Proteomes" id="UP000265566">
    <property type="component" value="Chromosome 1"/>
</dbReference>
<dbReference type="HOGENOM" id="CLU_181053_5_0_1"/>
<dbReference type="EnsemblPlants" id="KEH41171">
    <property type="protein sequence ID" value="KEH41171"/>
    <property type="gene ID" value="MTR_1g046150"/>
</dbReference>
<dbReference type="GO" id="GO:0046872">
    <property type="term" value="F:metal ion binding"/>
    <property type="evidence" value="ECO:0007669"/>
    <property type="project" value="InterPro"/>
</dbReference>
<gene>
    <name evidence="3" type="ordered locus">MTR_1g046150</name>
    <name evidence="4" type="ORF">MtrunA17_Chr1g0168981</name>
</gene>
<evidence type="ECO:0000313" key="4">
    <source>
        <dbReference type="EMBL" id="RHN78716.1"/>
    </source>
</evidence>
<name>A0A072VHS4_MEDTR</name>
<feature type="domain" description="Late nodulin" evidence="2">
    <location>
        <begin position="1"/>
        <end position="51"/>
    </location>
</feature>
<dbReference type="AlphaFoldDB" id="A0A072VHS4"/>
<evidence type="ECO:0000313" key="5">
    <source>
        <dbReference type="EnsemblPlants" id="KEH41171"/>
    </source>
</evidence>
<evidence type="ECO:0000313" key="6">
    <source>
        <dbReference type="Proteomes" id="UP000002051"/>
    </source>
</evidence>
<proteinExistence type="predicted"/>
<dbReference type="EMBL" id="PSQE01000001">
    <property type="protein sequence ID" value="RHN78716.1"/>
    <property type="molecule type" value="Genomic_DNA"/>
</dbReference>
<evidence type="ECO:0000256" key="1">
    <source>
        <dbReference type="SAM" id="Phobius"/>
    </source>
</evidence>
<reference evidence="3 6" key="1">
    <citation type="journal article" date="2011" name="Nature">
        <title>The Medicago genome provides insight into the evolution of rhizobial symbioses.</title>
        <authorList>
            <person name="Young N.D."/>
            <person name="Debelle F."/>
            <person name="Oldroyd G.E."/>
            <person name="Geurts R."/>
            <person name="Cannon S.B."/>
            <person name="Udvardi M.K."/>
            <person name="Benedito V.A."/>
            <person name="Mayer K.F."/>
            <person name="Gouzy J."/>
            <person name="Schoof H."/>
            <person name="Van de Peer Y."/>
            <person name="Proost S."/>
            <person name="Cook D.R."/>
            <person name="Meyers B.C."/>
            <person name="Spannagl M."/>
            <person name="Cheung F."/>
            <person name="De Mita S."/>
            <person name="Krishnakumar V."/>
            <person name="Gundlach H."/>
            <person name="Zhou S."/>
            <person name="Mudge J."/>
            <person name="Bharti A.K."/>
            <person name="Murray J.D."/>
            <person name="Naoumkina M.A."/>
            <person name="Rosen B."/>
            <person name="Silverstein K.A."/>
            <person name="Tang H."/>
            <person name="Rombauts S."/>
            <person name="Zhao P.X."/>
            <person name="Zhou P."/>
            <person name="Barbe V."/>
            <person name="Bardou P."/>
            <person name="Bechner M."/>
            <person name="Bellec A."/>
            <person name="Berger A."/>
            <person name="Berges H."/>
            <person name="Bidwell S."/>
            <person name="Bisseling T."/>
            <person name="Choisne N."/>
            <person name="Couloux A."/>
            <person name="Denny R."/>
            <person name="Deshpande S."/>
            <person name="Dai X."/>
            <person name="Doyle J.J."/>
            <person name="Dudez A.M."/>
            <person name="Farmer A.D."/>
            <person name="Fouteau S."/>
            <person name="Franken C."/>
            <person name="Gibelin C."/>
            <person name="Gish J."/>
            <person name="Goldstein S."/>
            <person name="Gonzalez A.J."/>
            <person name="Green P.J."/>
            <person name="Hallab A."/>
            <person name="Hartog M."/>
            <person name="Hua A."/>
            <person name="Humphray S.J."/>
            <person name="Jeong D.H."/>
            <person name="Jing Y."/>
            <person name="Jocker A."/>
            <person name="Kenton S.M."/>
            <person name="Kim D.J."/>
            <person name="Klee K."/>
            <person name="Lai H."/>
            <person name="Lang C."/>
            <person name="Lin S."/>
            <person name="Macmil S.L."/>
            <person name="Magdelenat G."/>
            <person name="Matthews L."/>
            <person name="McCorrison J."/>
            <person name="Monaghan E.L."/>
            <person name="Mun J.H."/>
            <person name="Najar F.Z."/>
            <person name="Nicholson C."/>
            <person name="Noirot C."/>
            <person name="O'Bleness M."/>
            <person name="Paule C.R."/>
            <person name="Poulain J."/>
            <person name="Prion F."/>
            <person name="Qin B."/>
            <person name="Qu C."/>
            <person name="Retzel E.F."/>
            <person name="Riddle C."/>
            <person name="Sallet E."/>
            <person name="Samain S."/>
            <person name="Samson N."/>
            <person name="Sanders I."/>
            <person name="Saurat O."/>
            <person name="Scarpelli C."/>
            <person name="Schiex T."/>
            <person name="Segurens B."/>
            <person name="Severin A.J."/>
            <person name="Sherrier D.J."/>
            <person name="Shi R."/>
            <person name="Sims S."/>
            <person name="Singer S.R."/>
            <person name="Sinharoy S."/>
            <person name="Sterck L."/>
            <person name="Viollet A."/>
            <person name="Wang B.B."/>
            <person name="Wang K."/>
            <person name="Wang M."/>
            <person name="Wang X."/>
            <person name="Warfsmann J."/>
            <person name="Weissenbach J."/>
            <person name="White D.D."/>
            <person name="White J.D."/>
            <person name="Wiley G.B."/>
            <person name="Wincker P."/>
            <person name="Xing Y."/>
            <person name="Yang L."/>
            <person name="Yao Z."/>
            <person name="Ying F."/>
            <person name="Zhai J."/>
            <person name="Zhou L."/>
            <person name="Zuber A."/>
            <person name="Denarie J."/>
            <person name="Dixon R.A."/>
            <person name="May G.D."/>
            <person name="Schwartz D.C."/>
            <person name="Rogers J."/>
            <person name="Quetier F."/>
            <person name="Town C.D."/>
            <person name="Roe B.A."/>
        </authorList>
    </citation>
    <scope>NUCLEOTIDE SEQUENCE [LARGE SCALE GENOMIC DNA]</scope>
    <source>
        <strain evidence="3">A17</strain>
        <strain evidence="5 6">cv. Jemalong A17</strain>
    </source>
</reference>